<feature type="transmembrane region" description="Helical" evidence="6">
    <location>
        <begin position="177"/>
        <end position="202"/>
    </location>
</feature>
<dbReference type="GO" id="GO:0016020">
    <property type="term" value="C:membrane"/>
    <property type="evidence" value="ECO:0007669"/>
    <property type="project" value="UniProtKB-SubCell"/>
</dbReference>
<feature type="transmembrane region" description="Helical" evidence="6">
    <location>
        <begin position="214"/>
        <end position="237"/>
    </location>
</feature>
<feature type="transmembrane region" description="Helical" evidence="6">
    <location>
        <begin position="120"/>
        <end position="138"/>
    </location>
</feature>
<dbReference type="OrthoDB" id="6415315at2759"/>
<dbReference type="SUPFAM" id="SSF103473">
    <property type="entry name" value="MFS general substrate transporter"/>
    <property type="match status" value="1"/>
</dbReference>
<comment type="caution">
    <text evidence="7">The sequence shown here is derived from an EMBL/GenBank/DDBJ whole genome shotgun (WGS) entry which is preliminary data.</text>
</comment>
<feature type="compositionally biased region" description="Polar residues" evidence="5">
    <location>
        <begin position="1"/>
        <end position="14"/>
    </location>
</feature>
<dbReference type="AlphaFoldDB" id="A0A8X6GS10"/>
<dbReference type="PANTHER" id="PTHR23507">
    <property type="entry name" value="ZGC:174356"/>
    <property type="match status" value="1"/>
</dbReference>
<organism evidence="7 8">
    <name type="scientific">Trichonephila clavata</name>
    <name type="common">Joro spider</name>
    <name type="synonym">Nephila clavata</name>
    <dbReference type="NCBI Taxonomy" id="2740835"/>
    <lineage>
        <taxon>Eukaryota</taxon>
        <taxon>Metazoa</taxon>
        <taxon>Ecdysozoa</taxon>
        <taxon>Arthropoda</taxon>
        <taxon>Chelicerata</taxon>
        <taxon>Arachnida</taxon>
        <taxon>Araneae</taxon>
        <taxon>Araneomorphae</taxon>
        <taxon>Entelegynae</taxon>
        <taxon>Araneoidea</taxon>
        <taxon>Nephilidae</taxon>
        <taxon>Trichonephila</taxon>
    </lineage>
</organism>
<keyword evidence="8" id="KW-1185">Reference proteome</keyword>
<feature type="transmembrane region" description="Helical" evidence="6">
    <location>
        <begin position="344"/>
        <end position="363"/>
    </location>
</feature>
<dbReference type="Pfam" id="PF07690">
    <property type="entry name" value="MFS_1"/>
    <property type="match status" value="1"/>
</dbReference>
<feature type="region of interest" description="Disordered" evidence="5">
    <location>
        <begin position="1"/>
        <end position="43"/>
    </location>
</feature>
<keyword evidence="4 6" id="KW-0472">Membrane</keyword>
<evidence type="ECO:0000256" key="2">
    <source>
        <dbReference type="ARBA" id="ARBA00022692"/>
    </source>
</evidence>
<dbReference type="GO" id="GO:0022857">
    <property type="term" value="F:transmembrane transporter activity"/>
    <property type="evidence" value="ECO:0007669"/>
    <property type="project" value="InterPro"/>
</dbReference>
<dbReference type="EMBL" id="BMAO01036385">
    <property type="protein sequence ID" value="GFR10186.1"/>
    <property type="molecule type" value="Genomic_DNA"/>
</dbReference>
<dbReference type="InterPro" id="IPR036259">
    <property type="entry name" value="MFS_trans_sf"/>
</dbReference>
<evidence type="ECO:0000313" key="8">
    <source>
        <dbReference type="Proteomes" id="UP000887116"/>
    </source>
</evidence>
<gene>
    <name evidence="7" type="primary">slc46a1_1</name>
    <name evidence="7" type="ORF">TNCT_355821</name>
</gene>
<keyword evidence="3 6" id="KW-1133">Transmembrane helix</keyword>
<comment type="subcellular location">
    <subcellularLocation>
        <location evidence="1">Membrane</location>
        <topology evidence="1">Multi-pass membrane protein</topology>
    </subcellularLocation>
</comment>
<feature type="transmembrane region" description="Helical" evidence="6">
    <location>
        <begin position="243"/>
        <end position="264"/>
    </location>
</feature>
<evidence type="ECO:0000256" key="3">
    <source>
        <dbReference type="ARBA" id="ARBA00022989"/>
    </source>
</evidence>
<feature type="transmembrane region" description="Helical" evidence="6">
    <location>
        <begin position="54"/>
        <end position="73"/>
    </location>
</feature>
<sequence>MPSTVSESVPSSNYLDKGDIKHSPVPTQNKISEHDSEIPPTGKQKSKLLCFGRIFVKLKLEIVAFLFMFSYIMTRISSTSMILDKVCLVHFNYSPEICNNLENHTEIKISVERLSTNYQLGHTLIQTVPAVLLACFVGPWSDQYGRKFPAIIAILGMTAGTLGSAVCAYYMESRVEYYFIPAIFTGAFGGVVCLLAFFYSYASDVTPLIERTMKYAFIEMATGLSQPLGAAAGGWIYNFFGYPTVFLASTCGLVFSLIWITFMLPETRGENNKDPLKIKIRKLFTCKTFKESFIATTKKRPNQGRKQMLLLIISMCFLVIATNSTSDINYLYAHHQFSWGPTKYSTITAVYSIITIFVLILVVPAMKYFRTGDPTLGLVGTTSTLLKYIGIGVSWKPAIFHIANILGPLSPCATLAIRSRISKVVSSDDLGKLLLFSTILIMIT</sequence>
<name>A0A8X6GS10_TRICU</name>
<evidence type="ECO:0000256" key="6">
    <source>
        <dbReference type="SAM" id="Phobius"/>
    </source>
</evidence>
<evidence type="ECO:0000256" key="5">
    <source>
        <dbReference type="SAM" id="MobiDB-lite"/>
    </source>
</evidence>
<accession>A0A8X6GS10</accession>
<keyword evidence="2 6" id="KW-0812">Transmembrane</keyword>
<dbReference type="PANTHER" id="PTHR23507:SF1">
    <property type="entry name" value="FI18259P1-RELATED"/>
    <property type="match status" value="1"/>
</dbReference>
<dbReference type="Gene3D" id="1.20.1250.20">
    <property type="entry name" value="MFS general substrate transporter like domains"/>
    <property type="match status" value="1"/>
</dbReference>
<evidence type="ECO:0000256" key="1">
    <source>
        <dbReference type="ARBA" id="ARBA00004141"/>
    </source>
</evidence>
<dbReference type="Proteomes" id="UP000887116">
    <property type="component" value="Unassembled WGS sequence"/>
</dbReference>
<dbReference type="InterPro" id="IPR011701">
    <property type="entry name" value="MFS"/>
</dbReference>
<evidence type="ECO:0000256" key="4">
    <source>
        <dbReference type="ARBA" id="ARBA00023136"/>
    </source>
</evidence>
<proteinExistence type="predicted"/>
<feature type="transmembrane region" description="Helical" evidence="6">
    <location>
        <begin position="150"/>
        <end position="171"/>
    </location>
</feature>
<reference evidence="7" key="1">
    <citation type="submission" date="2020-07" db="EMBL/GenBank/DDBJ databases">
        <title>Multicomponent nature underlies the extraordinary mechanical properties of spider dragline silk.</title>
        <authorList>
            <person name="Kono N."/>
            <person name="Nakamura H."/>
            <person name="Mori M."/>
            <person name="Yoshida Y."/>
            <person name="Ohtoshi R."/>
            <person name="Malay A.D."/>
            <person name="Moran D.A.P."/>
            <person name="Tomita M."/>
            <person name="Numata K."/>
            <person name="Arakawa K."/>
        </authorList>
    </citation>
    <scope>NUCLEOTIDE SEQUENCE</scope>
</reference>
<protein>
    <submittedName>
        <fullName evidence="7">Proton-coupled folate transporter</fullName>
    </submittedName>
</protein>
<evidence type="ECO:0000313" key="7">
    <source>
        <dbReference type="EMBL" id="GFR10186.1"/>
    </source>
</evidence>
<feature type="transmembrane region" description="Helical" evidence="6">
    <location>
        <begin position="308"/>
        <end position="332"/>
    </location>
</feature>